<sequence>MIKSIALAGLLIVLLGFVGIQYYITSVPDLEAPIGVEEVRDIESEKSLVVTLVDADGSRFVVGLRGDVSKPEDAALFYIRNPDVIPYVFWPGLRSNDEKRVLEMLEDWLESHATDTHTAAVKRIHSVLKARN</sequence>
<organism evidence="1 2">
    <name type="scientific">Marinobacter nitratireducens</name>
    <dbReference type="NCBI Taxonomy" id="1137280"/>
    <lineage>
        <taxon>Bacteria</taxon>
        <taxon>Pseudomonadati</taxon>
        <taxon>Pseudomonadota</taxon>
        <taxon>Gammaproteobacteria</taxon>
        <taxon>Pseudomonadales</taxon>
        <taxon>Marinobacteraceae</taxon>
        <taxon>Marinobacter</taxon>
    </lineage>
</organism>
<evidence type="ECO:0000313" key="1">
    <source>
        <dbReference type="EMBL" id="KEF32636.1"/>
    </source>
</evidence>
<proteinExistence type="predicted"/>
<reference evidence="1 2" key="1">
    <citation type="submission" date="2012-12" db="EMBL/GenBank/DDBJ databases">
        <title>Genome assembly of Marinobacter sp. AK21.</title>
        <authorList>
            <person name="Khatri I."/>
            <person name="Kumar R."/>
            <person name="Vaidya B."/>
            <person name="Subramanian S."/>
            <person name="Pinnaka A."/>
        </authorList>
    </citation>
    <scope>NUCLEOTIDE SEQUENCE [LARGE SCALE GENOMIC DNA]</scope>
    <source>
        <strain evidence="1 2">AK21</strain>
    </source>
</reference>
<gene>
    <name evidence="1" type="ORF">D777_01270</name>
</gene>
<comment type="caution">
    <text evidence="1">The sequence shown here is derived from an EMBL/GenBank/DDBJ whole genome shotgun (WGS) entry which is preliminary data.</text>
</comment>
<evidence type="ECO:0000313" key="2">
    <source>
        <dbReference type="Proteomes" id="UP000035057"/>
    </source>
</evidence>
<accession>A0A072N572</accession>
<protein>
    <submittedName>
        <fullName evidence="1">Uncharacterized protein</fullName>
    </submittedName>
</protein>
<dbReference type="OrthoDB" id="6368544at2"/>
<name>A0A072N572_9GAMM</name>
<keyword evidence="2" id="KW-1185">Reference proteome</keyword>
<dbReference type="Proteomes" id="UP000035057">
    <property type="component" value="Unassembled WGS sequence"/>
</dbReference>
<dbReference type="AlphaFoldDB" id="A0A072N572"/>
<dbReference type="EMBL" id="ANIE01000003">
    <property type="protein sequence ID" value="KEF32636.1"/>
    <property type="molecule type" value="Genomic_DNA"/>
</dbReference>
<dbReference type="RefSeq" id="WP_036129400.1">
    <property type="nucleotide sequence ID" value="NZ_ANIE01000003.1"/>
</dbReference>
<dbReference type="STRING" id="1137280.D777_01270"/>
<dbReference type="PATRIC" id="fig|1137280.3.peg.1086"/>